<accession>A0A411MR65</accession>
<evidence type="ECO:0000256" key="1">
    <source>
        <dbReference type="SAM" id="Phobius"/>
    </source>
</evidence>
<keyword evidence="1" id="KW-1133">Transmembrane helix</keyword>
<dbReference type="Proteomes" id="UP000273515">
    <property type="component" value="Segment"/>
</dbReference>
<evidence type="ECO:0000313" key="3">
    <source>
        <dbReference type="Proteomes" id="UP000273515"/>
    </source>
</evidence>
<proteinExistence type="predicted"/>
<keyword evidence="1" id="KW-0472">Membrane</keyword>
<gene>
    <name evidence="2" type="ORF">vBLenPICBM2__32</name>
</gene>
<name>A0A411MR65_9CAUD</name>
<feature type="transmembrane region" description="Helical" evidence="1">
    <location>
        <begin position="12"/>
        <end position="32"/>
    </location>
</feature>
<organism evidence="2 3">
    <name type="scientific">Lentibacter phage vB_LenP_ICBM2</name>
    <dbReference type="NCBI Taxonomy" id="2847823"/>
    <lineage>
        <taxon>Viruses</taxon>
        <taxon>Duplodnaviria</taxon>
        <taxon>Heunggongvirae</taxon>
        <taxon>Uroviricota</taxon>
        <taxon>Caudoviricetes</taxon>
        <taxon>Zobellviridae</taxon>
        <taxon>Cobavirinae</taxon>
        <taxon>Veravirus</taxon>
        <taxon>Veravirus septentrionalis</taxon>
    </lineage>
</organism>
<protein>
    <submittedName>
        <fullName evidence="2">Uncharacterized protein</fullName>
    </submittedName>
</protein>
<keyword evidence="1" id="KW-0812">Transmembrane</keyword>
<reference evidence="2 3" key="2">
    <citation type="journal article" date="2019" name="ISME J.">
        <title>Cobaviruses - a new globally distributed phage group infecting Rhodobacteraceae in marine ecosystems.</title>
        <authorList>
            <person name="Bischoff V."/>
            <person name="Bunk B."/>
            <person name="Meier-Kolthoff J.P."/>
            <person name="Sproer C."/>
            <person name="Poehlein A."/>
            <person name="Dogs M."/>
            <person name="Nguyen M."/>
            <person name="Petersen J."/>
            <person name="Daniel R."/>
            <person name="Overmann J."/>
            <person name="Goker M."/>
            <person name="Simon M."/>
            <person name="Brinkhoff T."/>
            <person name="Moraru C."/>
        </authorList>
    </citation>
    <scope>NUCLEOTIDE SEQUENCE [LARGE SCALE GENOMIC DNA]</scope>
</reference>
<evidence type="ECO:0000313" key="2">
    <source>
        <dbReference type="EMBL" id="QBF29170.1"/>
    </source>
</evidence>
<keyword evidence="3" id="KW-1185">Reference proteome</keyword>
<dbReference type="EMBL" id="MF431616">
    <property type="protein sequence ID" value="QBF29170.1"/>
    <property type="molecule type" value="Genomic_DNA"/>
</dbReference>
<reference evidence="3" key="1">
    <citation type="submission" date="2017-07" db="EMBL/GenBank/DDBJ databases">
        <title>Cobaviruses - a newly discovered phage group infecting protist-associated Rhodobacteraceae is ubiquitous in highly productive marine areas.</title>
        <authorList>
            <person name="Bischoff V."/>
            <person name="Bunk B."/>
            <person name="Meier-Kolthoff J."/>
            <person name="Sproer C."/>
            <person name="Poehlein A."/>
            <person name="Dogs M."/>
            <person name="Daniel R."/>
            <person name="Overmann J."/>
            <person name="Goker M."/>
            <person name="Simon M."/>
            <person name="Brinkhoff T."/>
            <person name="Moraru C."/>
        </authorList>
    </citation>
    <scope>NUCLEOTIDE SEQUENCE [LARGE SCALE GENOMIC DNA]</scope>
</reference>
<sequence>MADNQWHLSKSVPVTFILAIVMQTIALVWFVASLDSEIESNTRELVRHETRLIALEASVQAQAVAMGRIDENIKAIKNMMERDRAK</sequence>